<gene>
    <name evidence="3" type="ORF">SI8410_12016519</name>
</gene>
<proteinExistence type="predicted"/>
<evidence type="ECO:0000256" key="1">
    <source>
        <dbReference type="ARBA" id="ARBA00022723"/>
    </source>
</evidence>
<dbReference type="GO" id="GO:0046872">
    <property type="term" value="F:metal ion binding"/>
    <property type="evidence" value="ECO:0007669"/>
    <property type="project" value="UniProtKB-KW"/>
</dbReference>
<dbReference type="Proteomes" id="UP000663760">
    <property type="component" value="Chromosome 12"/>
</dbReference>
<name>A0A7I8L735_SPIIN</name>
<organism evidence="3 4">
    <name type="scientific">Spirodela intermedia</name>
    <name type="common">Intermediate duckweed</name>
    <dbReference type="NCBI Taxonomy" id="51605"/>
    <lineage>
        <taxon>Eukaryota</taxon>
        <taxon>Viridiplantae</taxon>
        <taxon>Streptophyta</taxon>
        <taxon>Embryophyta</taxon>
        <taxon>Tracheophyta</taxon>
        <taxon>Spermatophyta</taxon>
        <taxon>Magnoliopsida</taxon>
        <taxon>Liliopsida</taxon>
        <taxon>Araceae</taxon>
        <taxon>Lemnoideae</taxon>
        <taxon>Spirodela</taxon>
    </lineage>
</organism>
<accession>A0A7I8L735</accession>
<dbReference type="InterPro" id="IPR042086">
    <property type="entry name" value="MeTrfase_capping"/>
</dbReference>
<dbReference type="PANTHER" id="PTHR31009">
    <property type="entry name" value="S-ADENOSYL-L-METHIONINE:CARBOXYL METHYLTRANSFERASE FAMILY PROTEIN"/>
    <property type="match status" value="1"/>
</dbReference>
<keyword evidence="4" id="KW-1185">Reference proteome</keyword>
<dbReference type="Pfam" id="PF03492">
    <property type="entry name" value="Methyltransf_7"/>
    <property type="match status" value="1"/>
</dbReference>
<protein>
    <submittedName>
        <fullName evidence="3">Uncharacterized protein</fullName>
    </submittedName>
</protein>
<keyword evidence="1" id="KW-0479">Metal-binding</keyword>
<dbReference type="Gene3D" id="3.40.50.150">
    <property type="entry name" value="Vaccinia Virus protein VP39"/>
    <property type="match status" value="1"/>
</dbReference>
<dbReference type="InterPro" id="IPR005299">
    <property type="entry name" value="MeTrfase_7"/>
</dbReference>
<evidence type="ECO:0000313" key="4">
    <source>
        <dbReference type="Proteomes" id="UP000663760"/>
    </source>
</evidence>
<keyword evidence="2" id="KW-0460">Magnesium</keyword>
<dbReference type="OrthoDB" id="638608at2759"/>
<dbReference type="EMBL" id="LR746275">
    <property type="protein sequence ID" value="CAA7405841.1"/>
    <property type="molecule type" value="Genomic_DNA"/>
</dbReference>
<dbReference type="AlphaFoldDB" id="A0A7I8L735"/>
<evidence type="ECO:0000256" key="2">
    <source>
        <dbReference type="ARBA" id="ARBA00022842"/>
    </source>
</evidence>
<dbReference type="Gene3D" id="1.10.1200.270">
    <property type="entry name" value="Methyltransferase, alpha-helical capping domain"/>
    <property type="match status" value="1"/>
</dbReference>
<sequence>MEAPGCGLPLMKGGEAETSYARNSSVQRTFVEEAWPITEEAVFKLICGINGDKLTLADLGCSSGPNTLSIVANVLDSVEEGRRRFGRTPPEVQVFLNDLPGNDFNTIFLSLQDFYEKREALKGAEGLCRCFVAGTAGSFHGRLFPSRSIHLFHSSSSLHWLSQDPLKTQAERGMFLNKGNIYISEESLPSVVDAYTRQFQSDFSGFLKSRSVEIVAGGRMVLTIPVRTSLDPAQEEFIRIWNLLSQALKDLVQEGHIKEEDVDTFNLPLYLPLALEVEQEIHKEASFSVECLKVFETRLNLLLEHATVSIPQSITNCVQAVLEPLLVRHFGSDIIEALFSKYKKMIEEDRSIVKVKLSNLVVSLVYKV</sequence>
<dbReference type="InterPro" id="IPR029063">
    <property type="entry name" value="SAM-dependent_MTases_sf"/>
</dbReference>
<dbReference type="GO" id="GO:0008168">
    <property type="term" value="F:methyltransferase activity"/>
    <property type="evidence" value="ECO:0007669"/>
    <property type="project" value="InterPro"/>
</dbReference>
<reference evidence="3" key="1">
    <citation type="submission" date="2020-02" db="EMBL/GenBank/DDBJ databases">
        <authorList>
            <person name="Scholz U."/>
            <person name="Mascher M."/>
            <person name="Fiebig A."/>
        </authorList>
    </citation>
    <scope>NUCLEOTIDE SEQUENCE</scope>
</reference>
<dbReference type="SUPFAM" id="SSF53335">
    <property type="entry name" value="S-adenosyl-L-methionine-dependent methyltransferases"/>
    <property type="match status" value="1"/>
</dbReference>
<evidence type="ECO:0000313" key="3">
    <source>
        <dbReference type="EMBL" id="CAA7405841.1"/>
    </source>
</evidence>